<dbReference type="InterPro" id="IPR036634">
    <property type="entry name" value="PRD_sf"/>
</dbReference>
<evidence type="ECO:0000259" key="7">
    <source>
        <dbReference type="PROSITE" id="PS51372"/>
    </source>
</evidence>
<dbReference type="Pfam" id="PF05043">
    <property type="entry name" value="Mga"/>
    <property type="match status" value="1"/>
</dbReference>
<evidence type="ECO:0000256" key="1">
    <source>
        <dbReference type="ARBA" id="ARBA00022737"/>
    </source>
</evidence>
<feature type="domain" description="PTS EIIA type-2" evidence="5">
    <location>
        <begin position="524"/>
        <end position="670"/>
    </location>
</feature>
<organism evidence="8 9">
    <name type="scientific">Enterococcus faecalis TX4248</name>
    <dbReference type="NCBI Taxonomy" id="749495"/>
    <lineage>
        <taxon>Bacteria</taxon>
        <taxon>Bacillati</taxon>
        <taxon>Bacillota</taxon>
        <taxon>Bacilli</taxon>
        <taxon>Lactobacillales</taxon>
        <taxon>Enterococcaceae</taxon>
        <taxon>Enterococcus</taxon>
    </lineage>
</organism>
<dbReference type="PROSITE" id="PS51372">
    <property type="entry name" value="PRD_2"/>
    <property type="match status" value="1"/>
</dbReference>
<dbReference type="Gene3D" id="3.40.930.10">
    <property type="entry name" value="Mannitol-specific EII, Chain A"/>
    <property type="match status" value="1"/>
</dbReference>
<dbReference type="InterPro" id="IPR036390">
    <property type="entry name" value="WH_DNA-bd_sf"/>
</dbReference>
<evidence type="ECO:0000256" key="3">
    <source>
        <dbReference type="ARBA" id="ARBA00023159"/>
    </source>
</evidence>
<dbReference type="InterPro" id="IPR016152">
    <property type="entry name" value="PTrfase/Anion_transptr"/>
</dbReference>
<evidence type="ECO:0000313" key="8">
    <source>
        <dbReference type="EMBL" id="EFM83661.1"/>
    </source>
</evidence>
<dbReference type="SUPFAM" id="SSF46785">
    <property type="entry name" value="Winged helix' DNA-binding domain"/>
    <property type="match status" value="1"/>
</dbReference>
<dbReference type="SUPFAM" id="SSF63520">
    <property type="entry name" value="PTS-regulatory domain, PRD"/>
    <property type="match status" value="1"/>
</dbReference>
<dbReference type="Proteomes" id="UP000004846">
    <property type="component" value="Unassembled WGS sequence"/>
</dbReference>
<dbReference type="PANTHER" id="PTHR30185:SF18">
    <property type="entry name" value="TRANSCRIPTIONAL REGULATOR MTLR"/>
    <property type="match status" value="1"/>
</dbReference>
<comment type="caution">
    <text evidence="8">The sequence shown here is derived from an EMBL/GenBank/DDBJ whole genome shotgun (WGS) entry which is preliminary data.</text>
</comment>
<feature type="domain" description="PRD" evidence="7">
    <location>
        <begin position="297"/>
        <end position="403"/>
    </location>
</feature>
<dbReference type="RefSeq" id="WP_002355275.1">
    <property type="nucleotide sequence ID" value="NZ_GL454427.1"/>
</dbReference>
<dbReference type="SUPFAM" id="SSF55804">
    <property type="entry name" value="Phoshotransferase/anion transport protein"/>
    <property type="match status" value="1"/>
</dbReference>
<gene>
    <name evidence="8" type="ORF">HMPREF9498_00763</name>
</gene>
<dbReference type="EMBL" id="AEBR01000021">
    <property type="protein sequence ID" value="EFM83661.1"/>
    <property type="molecule type" value="Genomic_DNA"/>
</dbReference>
<keyword evidence="1" id="KW-0677">Repeat</keyword>
<dbReference type="AlphaFoldDB" id="A0A125W8M4"/>
<proteinExistence type="predicted"/>
<protein>
    <submittedName>
        <fullName evidence="8">PRD domain protein</fullName>
    </submittedName>
</protein>
<dbReference type="Pfam" id="PF00874">
    <property type="entry name" value="PRD"/>
    <property type="match status" value="1"/>
</dbReference>
<dbReference type="Gene3D" id="1.10.10.10">
    <property type="entry name" value="Winged helix-like DNA-binding domain superfamily/Winged helix DNA-binding domain"/>
    <property type="match status" value="2"/>
</dbReference>
<feature type="domain" description="PTS EIIB type-2" evidence="6">
    <location>
        <begin position="406"/>
        <end position="496"/>
    </location>
</feature>
<accession>A0A125W8M4</accession>
<dbReference type="CDD" id="cd05568">
    <property type="entry name" value="PTS_IIB_bgl_like"/>
    <property type="match status" value="1"/>
</dbReference>
<evidence type="ECO:0000259" key="6">
    <source>
        <dbReference type="PROSITE" id="PS51099"/>
    </source>
</evidence>
<keyword evidence="4" id="KW-0804">Transcription</keyword>
<evidence type="ECO:0000259" key="5">
    <source>
        <dbReference type="PROSITE" id="PS51094"/>
    </source>
</evidence>
<dbReference type="InterPro" id="IPR007737">
    <property type="entry name" value="Mga_HTH"/>
</dbReference>
<dbReference type="GO" id="GO:0009401">
    <property type="term" value="P:phosphoenolpyruvate-dependent sugar phosphotransferase system"/>
    <property type="evidence" value="ECO:0007669"/>
    <property type="project" value="InterPro"/>
</dbReference>
<dbReference type="GeneID" id="60892853"/>
<dbReference type="Pfam" id="PF08279">
    <property type="entry name" value="HTH_11"/>
    <property type="match status" value="1"/>
</dbReference>
<dbReference type="InterPro" id="IPR013011">
    <property type="entry name" value="PTS_EIIB_2"/>
</dbReference>
<dbReference type="PROSITE" id="PS51094">
    <property type="entry name" value="PTS_EIIA_TYPE_2"/>
    <property type="match status" value="1"/>
</dbReference>
<dbReference type="InterPro" id="IPR050661">
    <property type="entry name" value="BglG_antiterminators"/>
</dbReference>
<keyword evidence="3" id="KW-0010">Activator</keyword>
<name>A0A125W8M4_ENTFL</name>
<dbReference type="InterPro" id="IPR036388">
    <property type="entry name" value="WH-like_DNA-bd_sf"/>
</dbReference>
<dbReference type="PANTHER" id="PTHR30185">
    <property type="entry name" value="CRYPTIC BETA-GLUCOSIDE BGL OPERON ANTITERMINATOR"/>
    <property type="match status" value="1"/>
</dbReference>
<dbReference type="HOGENOM" id="CLU_013442_2_0_9"/>
<dbReference type="InterPro" id="IPR002178">
    <property type="entry name" value="PTS_EIIA_type-2_dom"/>
</dbReference>
<reference evidence="8 9" key="1">
    <citation type="submission" date="2010-07" db="EMBL/GenBank/DDBJ databases">
        <authorList>
            <person name="Sid Ahmed O."/>
        </authorList>
    </citation>
    <scope>NUCLEOTIDE SEQUENCE [LARGE SCALE GENOMIC DNA]</scope>
    <source>
        <strain evidence="8 9">TX4248</strain>
    </source>
</reference>
<evidence type="ECO:0000256" key="2">
    <source>
        <dbReference type="ARBA" id="ARBA00023015"/>
    </source>
</evidence>
<dbReference type="GO" id="GO:0008982">
    <property type="term" value="F:protein-N(PI)-phosphohistidine-sugar phosphotransferase activity"/>
    <property type="evidence" value="ECO:0007669"/>
    <property type="project" value="InterPro"/>
</dbReference>
<dbReference type="InterPro" id="IPR013196">
    <property type="entry name" value="HTH_11"/>
</dbReference>
<dbReference type="GO" id="GO:0006355">
    <property type="term" value="P:regulation of DNA-templated transcription"/>
    <property type="evidence" value="ECO:0007669"/>
    <property type="project" value="InterPro"/>
</dbReference>
<dbReference type="InterPro" id="IPR011608">
    <property type="entry name" value="PRD"/>
</dbReference>
<dbReference type="PROSITE" id="PS51099">
    <property type="entry name" value="PTS_EIIB_TYPE_2"/>
    <property type="match status" value="1"/>
</dbReference>
<dbReference type="Pfam" id="PF00359">
    <property type="entry name" value="PTS_EIIA_2"/>
    <property type="match status" value="1"/>
</dbReference>
<evidence type="ECO:0000313" key="9">
    <source>
        <dbReference type="Proteomes" id="UP000004846"/>
    </source>
</evidence>
<evidence type="ECO:0000256" key="4">
    <source>
        <dbReference type="ARBA" id="ARBA00023163"/>
    </source>
</evidence>
<keyword evidence="2" id="KW-0805">Transcription regulation</keyword>
<sequence length="677" mass="77223">MFLTTRETVLLTELVNSPTPVSVNRMMNLLKVSRRTVYRELENLETSLASMGATLEKVARGRFSIQADEAAMTEIQAAILGEETQELSTLARQHAILLTLLQTKEPVSMHYFLETYCISNTTFYADIKQLETRIARIPLTISRNQGYEVTGSEKYRRLLMANILSMEINEYQFFHFTELTTNDHFFFQFIHAEHLAFAQKIVQPEVETLFPALSDRKLQHLILMLTIAMDRVTAGFYLADETYTGQMNKAFLNCSKRLFSKVAAETKQLYAVSEIVFFASLLSDFSNSFDEDFFDEHFDTQLAYAVKQLIEAVSQETEVNFFEDTNLYKMLLTHLSGVFSRAVLQEEDLTNPILERIMNQYQEIAAALRQALPQIFPQKNLSEEEIAYMVLHFANSLERSPKIMEVDIAGFSPSGLASTSMLEMRLRRYFPFINQIHFFRIADLGKVNVEENYDLVISTSLLPGYNGKYKLISPLLLDDEIRQLKEEFKRISHEKRSLRKAPVKKIGGEESYETVVAFMEEISKLLETFFIADLNNQADLAETVQQALAQLSADLITDSAIVCQQLMKRYEQAPIGIPQTEMALFHTSSTAVTQPVFCIFNLAQPLMIEGMDKKPMQLQRMLLMLAPMPIDETIGKILGKISGAIIMNDLNTEIFHSGNEAIVYQLLSSLLIEEMKG</sequence>
<dbReference type="Gene3D" id="1.10.1790.10">
    <property type="entry name" value="PRD domain"/>
    <property type="match status" value="1"/>
</dbReference>